<dbReference type="InterPro" id="IPR003615">
    <property type="entry name" value="HNH_nuc"/>
</dbReference>
<accession>A0ABR3WN73</accession>
<evidence type="ECO:0000313" key="3">
    <source>
        <dbReference type="Proteomes" id="UP001583193"/>
    </source>
</evidence>
<dbReference type="Pfam" id="PF13391">
    <property type="entry name" value="HNH_2"/>
    <property type="match status" value="1"/>
</dbReference>
<proteinExistence type="predicted"/>
<keyword evidence="3" id="KW-1185">Reference proteome</keyword>
<evidence type="ECO:0000259" key="1">
    <source>
        <dbReference type="Pfam" id="PF13391"/>
    </source>
</evidence>
<protein>
    <recommendedName>
        <fullName evidence="1">HNH nuclease domain-containing protein</fullName>
    </recommendedName>
</protein>
<dbReference type="EMBL" id="JAVDPF010000066">
    <property type="protein sequence ID" value="KAL1864983.1"/>
    <property type="molecule type" value="Genomic_DNA"/>
</dbReference>
<name>A0ABR3WN73_9EURO</name>
<sequence length="317" mass="35892">MPLVLEQSTFEGRNLLLYDSNGAILGGLQVRSNRRYLTPRMLYRYCGMIFEFPNGAEWRIFRLNANNSVGRMLRQVDHNTVNPGNYIILDQNKGALAISVTSDTAPRRLHSRSVGSSQINRDRNLLQKNFRDRLRERDRVCAISGRHRLIKDRPYASLEAAHIFPVSRVSQWDSQNFRTFITDTRPPSVIGASGLYSPQNGLLLTVDIHEAFDYWEVGVDPDEGYKVIDFSDDELRVGGRSLSSSAFNSPNPNDRVSPDLLRWHLRMCLLRNMKGNAGTPAWESDLGPDNMGAILNEPDAGERMEVELFTRLGPLIA</sequence>
<evidence type="ECO:0000313" key="2">
    <source>
        <dbReference type="EMBL" id="KAL1864983.1"/>
    </source>
</evidence>
<comment type="caution">
    <text evidence="2">The sequence shown here is derived from an EMBL/GenBank/DDBJ whole genome shotgun (WGS) entry which is preliminary data.</text>
</comment>
<organism evidence="2 3">
    <name type="scientific">Paecilomyces lecythidis</name>
    <dbReference type="NCBI Taxonomy" id="3004212"/>
    <lineage>
        <taxon>Eukaryota</taxon>
        <taxon>Fungi</taxon>
        <taxon>Dikarya</taxon>
        <taxon>Ascomycota</taxon>
        <taxon>Pezizomycotina</taxon>
        <taxon>Eurotiomycetes</taxon>
        <taxon>Eurotiomycetidae</taxon>
        <taxon>Eurotiales</taxon>
        <taxon>Thermoascaceae</taxon>
        <taxon>Paecilomyces</taxon>
    </lineage>
</organism>
<feature type="domain" description="HNH nuclease" evidence="1">
    <location>
        <begin position="141"/>
        <end position="214"/>
    </location>
</feature>
<reference evidence="2 3" key="1">
    <citation type="journal article" date="2024" name="IMA Fungus">
        <title>IMA Genome - F19 : A genome assembly and annotation guide to empower mycologists, including annotated draft genome sequences of Ceratocystis pirilliformis, Diaporthe australafricana, Fusarium ophioides, Paecilomyces lecythidis, and Sporothrix stenoceras.</title>
        <authorList>
            <person name="Aylward J."/>
            <person name="Wilson A.M."/>
            <person name="Visagie C.M."/>
            <person name="Spraker J."/>
            <person name="Barnes I."/>
            <person name="Buitendag C."/>
            <person name="Ceriani C."/>
            <person name="Del Mar Angel L."/>
            <person name="du Plessis D."/>
            <person name="Fuchs T."/>
            <person name="Gasser K."/>
            <person name="Kramer D."/>
            <person name="Li W."/>
            <person name="Munsamy K."/>
            <person name="Piso A."/>
            <person name="Price J.L."/>
            <person name="Sonnekus B."/>
            <person name="Thomas C."/>
            <person name="van der Nest A."/>
            <person name="van Dijk A."/>
            <person name="van Heerden A."/>
            <person name="van Vuuren N."/>
            <person name="Yilmaz N."/>
            <person name="Duong T.A."/>
            <person name="van der Merwe N.A."/>
            <person name="Wingfield M.J."/>
            <person name="Wingfield B.D."/>
        </authorList>
    </citation>
    <scope>NUCLEOTIDE SEQUENCE [LARGE SCALE GENOMIC DNA]</scope>
    <source>
        <strain evidence="2 3">CMW 18167</strain>
    </source>
</reference>
<dbReference type="Proteomes" id="UP001583193">
    <property type="component" value="Unassembled WGS sequence"/>
</dbReference>
<gene>
    <name evidence="2" type="ORF">Plec18167_009592</name>
</gene>